<feature type="transmembrane region" description="Helical" evidence="1">
    <location>
        <begin position="238"/>
        <end position="255"/>
    </location>
</feature>
<evidence type="ECO:0000313" key="3">
    <source>
        <dbReference type="Proteomes" id="UP000186817"/>
    </source>
</evidence>
<feature type="transmembrane region" description="Helical" evidence="1">
    <location>
        <begin position="480"/>
        <end position="503"/>
    </location>
</feature>
<name>A0A1Q9EH87_SYMMI</name>
<dbReference type="Proteomes" id="UP000186817">
    <property type="component" value="Unassembled WGS sequence"/>
</dbReference>
<feature type="transmembrane region" description="Helical" evidence="1">
    <location>
        <begin position="450"/>
        <end position="474"/>
    </location>
</feature>
<dbReference type="EMBL" id="LSRX01000153">
    <property type="protein sequence ID" value="OLQ06738.1"/>
    <property type="molecule type" value="Genomic_DNA"/>
</dbReference>
<keyword evidence="1" id="KW-0472">Membrane</keyword>
<keyword evidence="1" id="KW-1133">Transmembrane helix</keyword>
<comment type="caution">
    <text evidence="2">The sequence shown here is derived from an EMBL/GenBank/DDBJ whole genome shotgun (WGS) entry which is preliminary data.</text>
</comment>
<keyword evidence="3" id="KW-1185">Reference proteome</keyword>
<feature type="transmembrane region" description="Helical" evidence="1">
    <location>
        <begin position="199"/>
        <end position="218"/>
    </location>
</feature>
<dbReference type="AlphaFoldDB" id="A0A1Q9EH87"/>
<gene>
    <name evidence="2" type="ORF">AK812_SmicGene9917</name>
</gene>
<accession>A0A1Q9EH87</accession>
<proteinExistence type="predicted"/>
<feature type="transmembrane region" description="Helical" evidence="1">
    <location>
        <begin position="542"/>
        <end position="560"/>
    </location>
</feature>
<dbReference type="OrthoDB" id="419540at2759"/>
<evidence type="ECO:0000256" key="1">
    <source>
        <dbReference type="SAM" id="Phobius"/>
    </source>
</evidence>
<evidence type="ECO:0000313" key="2">
    <source>
        <dbReference type="EMBL" id="OLQ06738.1"/>
    </source>
</evidence>
<keyword evidence="1" id="KW-0812">Transmembrane</keyword>
<sequence>MDIHQQVPAERWCITKREFFSFVNEVRKIWRRGALPDSAEHPNPKHQLADYGPNLYQVNVHYIKPVTLAAGGMSYALMKHPEGLICHVFVSHTWAEGVFELSNHVRRAWPRGLGLVNLYCCLLGNPQNLDIEALLDGPPIESPFAKALQSASHVLVMPNDTVSIYKRLWCVYEIYLATDWGKTCIIPARPPSSVLRATLIWTIFLPSTVGHLLGVAWAATAQLQKQHSAVHSSVVDGMLGGCIGLLFCISCVDFLHKFQVKRLLKVAQVCGALSSSGLIIRIMRISVQLLACSCIAPWMILPSGFSSLLDQALHYSVPIGVWAASAVMATNEIGEKLEHTELRRQASFLSFNGLEDATCSSPVDESRIRAAIADFEEDVIAGIEVLKSAGAFNTSIRRARTRGLDIEGSGNTHLDIRLVSGICAGWTVCTIEELATLHIWRDCPFLSDTWILVFALIVLLSMGGMFVACCFWNRYGPDRVNLIIPGCLWISLFADFFPFLLAMAQGLDELGRFPFFFRFAHTPTLSSCPSTATWFATTPLRPILALLALAWAWLSPFTLGSRGDLATS</sequence>
<organism evidence="2 3">
    <name type="scientific">Symbiodinium microadriaticum</name>
    <name type="common">Dinoflagellate</name>
    <name type="synonym">Zooxanthella microadriatica</name>
    <dbReference type="NCBI Taxonomy" id="2951"/>
    <lineage>
        <taxon>Eukaryota</taxon>
        <taxon>Sar</taxon>
        <taxon>Alveolata</taxon>
        <taxon>Dinophyceae</taxon>
        <taxon>Suessiales</taxon>
        <taxon>Symbiodiniaceae</taxon>
        <taxon>Symbiodinium</taxon>
    </lineage>
</organism>
<reference evidence="2 3" key="1">
    <citation type="submission" date="2016-02" db="EMBL/GenBank/DDBJ databases">
        <title>Genome analysis of coral dinoflagellate symbionts highlights evolutionary adaptations to a symbiotic lifestyle.</title>
        <authorList>
            <person name="Aranda M."/>
            <person name="Li Y."/>
            <person name="Liew Y.J."/>
            <person name="Baumgarten S."/>
            <person name="Simakov O."/>
            <person name="Wilson M."/>
            <person name="Piel J."/>
            <person name="Ashoor H."/>
            <person name="Bougouffa S."/>
            <person name="Bajic V.B."/>
            <person name="Ryu T."/>
            <person name="Ravasi T."/>
            <person name="Bayer T."/>
            <person name="Micklem G."/>
            <person name="Kim H."/>
            <person name="Bhak J."/>
            <person name="Lajeunesse T.C."/>
            <person name="Voolstra C.R."/>
        </authorList>
    </citation>
    <scope>NUCLEOTIDE SEQUENCE [LARGE SCALE GENOMIC DNA]</scope>
    <source>
        <strain evidence="2 3">CCMP2467</strain>
    </source>
</reference>
<protein>
    <submittedName>
        <fullName evidence="2">Uncharacterized protein</fullName>
    </submittedName>
</protein>